<reference evidence="1" key="1">
    <citation type="journal article" date="2014" name="Front. Microbiol.">
        <title>High frequency of phylogenetically diverse reductive dehalogenase-homologous genes in deep subseafloor sedimentary metagenomes.</title>
        <authorList>
            <person name="Kawai M."/>
            <person name="Futagami T."/>
            <person name="Toyoda A."/>
            <person name="Takaki Y."/>
            <person name="Nishi S."/>
            <person name="Hori S."/>
            <person name="Arai W."/>
            <person name="Tsubouchi T."/>
            <person name="Morono Y."/>
            <person name="Uchiyama I."/>
            <person name="Ito T."/>
            <person name="Fujiyama A."/>
            <person name="Inagaki F."/>
            <person name="Takami H."/>
        </authorList>
    </citation>
    <scope>NUCLEOTIDE SEQUENCE</scope>
    <source>
        <strain evidence="1">Expedition CK06-06</strain>
    </source>
</reference>
<protein>
    <recommendedName>
        <fullName evidence="2">Glycosyltransferase 2-like domain-containing protein</fullName>
    </recommendedName>
</protein>
<proteinExistence type="predicted"/>
<dbReference type="EMBL" id="BARU01016950">
    <property type="protein sequence ID" value="GAH54519.1"/>
    <property type="molecule type" value="Genomic_DNA"/>
</dbReference>
<dbReference type="InterPro" id="IPR029044">
    <property type="entry name" value="Nucleotide-diphossugar_trans"/>
</dbReference>
<dbReference type="Gene3D" id="3.90.550.10">
    <property type="entry name" value="Spore Coat Polysaccharide Biosynthesis Protein SpsA, Chain A"/>
    <property type="match status" value="1"/>
</dbReference>
<feature type="non-terminal residue" evidence="1">
    <location>
        <position position="1"/>
    </location>
</feature>
<name>X1HL20_9ZZZZ</name>
<gene>
    <name evidence="1" type="ORF">S03H2_28141</name>
</gene>
<dbReference type="SUPFAM" id="SSF53448">
    <property type="entry name" value="Nucleotide-diphospho-sugar transferases"/>
    <property type="match status" value="1"/>
</dbReference>
<comment type="caution">
    <text evidence="1">The sequence shown here is derived from an EMBL/GenBank/DDBJ whole genome shotgun (WGS) entry which is preliminary data.</text>
</comment>
<evidence type="ECO:0008006" key="2">
    <source>
        <dbReference type="Google" id="ProtNLM"/>
    </source>
</evidence>
<accession>X1HL20</accession>
<evidence type="ECO:0000313" key="1">
    <source>
        <dbReference type="EMBL" id="GAH54519.1"/>
    </source>
</evidence>
<sequence>FVGRTGYHISSKGIQTYDPKLGNEVDYLGMFFFFSSKKNFDLIGLLSEDYGLAYWEDVDYGMRILQKGLKSYVASFSIIHHACATAKLLDPEILAERCSGKNKDLFLSRWKTFLESRNK</sequence>
<organism evidence="1">
    <name type="scientific">marine sediment metagenome</name>
    <dbReference type="NCBI Taxonomy" id="412755"/>
    <lineage>
        <taxon>unclassified sequences</taxon>
        <taxon>metagenomes</taxon>
        <taxon>ecological metagenomes</taxon>
    </lineage>
</organism>
<dbReference type="AlphaFoldDB" id="X1HL20"/>